<keyword evidence="3" id="KW-1185">Reference proteome</keyword>
<accession>A0ABS8L4I6</accession>
<dbReference type="PROSITE" id="PS51257">
    <property type="entry name" value="PROKAR_LIPOPROTEIN"/>
    <property type="match status" value="1"/>
</dbReference>
<gene>
    <name evidence="2" type="ORF">LN473_01210</name>
</gene>
<protein>
    <recommendedName>
        <fullName evidence="4">Lipoprotein</fullName>
    </recommendedName>
</protein>
<evidence type="ECO:0008006" key="4">
    <source>
        <dbReference type="Google" id="ProtNLM"/>
    </source>
</evidence>
<evidence type="ECO:0000313" key="2">
    <source>
        <dbReference type="EMBL" id="MCC8620634.1"/>
    </source>
</evidence>
<proteinExistence type="predicted"/>
<feature type="signal peptide" evidence="1">
    <location>
        <begin position="1"/>
        <end position="17"/>
    </location>
</feature>
<name>A0ABS8L4I6_9XANT</name>
<dbReference type="Proteomes" id="UP001430544">
    <property type="component" value="Unassembled WGS sequence"/>
</dbReference>
<organism evidence="2 3">
    <name type="scientific">Xanthomonas vesicatoria</name>
    <dbReference type="NCBI Taxonomy" id="56460"/>
    <lineage>
        <taxon>Bacteria</taxon>
        <taxon>Pseudomonadati</taxon>
        <taxon>Pseudomonadota</taxon>
        <taxon>Gammaproteobacteria</taxon>
        <taxon>Lysobacterales</taxon>
        <taxon>Lysobacteraceae</taxon>
        <taxon>Xanthomonas</taxon>
    </lineage>
</organism>
<dbReference type="RefSeq" id="WP_126936927.1">
    <property type="nucleotide sequence ID" value="NZ_CP018469.1"/>
</dbReference>
<evidence type="ECO:0000256" key="1">
    <source>
        <dbReference type="SAM" id="SignalP"/>
    </source>
</evidence>
<comment type="caution">
    <text evidence="2">The sequence shown here is derived from an EMBL/GenBank/DDBJ whole genome shotgun (WGS) entry which is preliminary data.</text>
</comment>
<evidence type="ECO:0000313" key="3">
    <source>
        <dbReference type="Proteomes" id="UP001430544"/>
    </source>
</evidence>
<keyword evidence="1" id="KW-0732">Signal</keyword>
<dbReference type="EMBL" id="JAJIUN010000002">
    <property type="protein sequence ID" value="MCC8620634.1"/>
    <property type="molecule type" value="Genomic_DNA"/>
</dbReference>
<feature type="chain" id="PRO_5046466140" description="Lipoprotein" evidence="1">
    <location>
        <begin position="18"/>
        <end position="113"/>
    </location>
</feature>
<reference evidence="2" key="1">
    <citation type="submission" date="2021-11" db="EMBL/GenBank/DDBJ databases">
        <title>Genome resources and taxonomic validation of 89 Xanthomonas strains.</title>
        <authorList>
            <person name="Tambong J.T."/>
        </authorList>
    </citation>
    <scope>NUCLEOTIDE SEQUENCE</scope>
    <source>
        <strain evidence="2">Bv 5-4A</strain>
    </source>
</reference>
<sequence>MKKILSLALFAALAVLAGCNGDRTAAPAGTSTASGTIPGDAVIPVFEKLGLPDRCKQVASFDQVCADQIDKAYGSGAGDDARLKLKTCRAYGNCGDKRGAPAKSTVPPAKTSF</sequence>